<dbReference type="HOGENOM" id="CLU_1174517_0_0_10"/>
<proteinExistence type="predicted"/>
<evidence type="ECO:0000313" key="2">
    <source>
        <dbReference type="EMBL" id="AKD56787.1"/>
    </source>
</evidence>
<dbReference type="AlphaFoldDB" id="A0A0E3V8I7"/>
<name>A0A0E3V8I7_9BACT</name>
<accession>A0A0E3V8I7</accession>
<reference evidence="2 3" key="1">
    <citation type="journal article" date="2014" name="Curr. Microbiol.">
        <title>Spirosoma radiotolerans sp. nov., a gamma-radiation-resistant bacterium isolated from gamma ray-irradiated soil.</title>
        <authorList>
            <person name="Lee J.J."/>
            <person name="Srinivasan S."/>
            <person name="Lim S."/>
            <person name="Joe M."/>
            <person name="Im S."/>
            <person name="Bae S.I."/>
            <person name="Park K.R."/>
            <person name="Han J.H."/>
            <person name="Park S.H."/>
            <person name="Joo B.M."/>
            <person name="Park S.J."/>
            <person name="Kim M.K."/>
        </authorList>
    </citation>
    <scope>NUCLEOTIDE SEQUENCE [LARGE SCALE GENOMIC DNA]</scope>
    <source>
        <strain evidence="2 3">DG5A</strain>
    </source>
</reference>
<protein>
    <recommendedName>
        <fullName evidence="1">Outer membrane protein beta-barrel domain-containing protein</fullName>
    </recommendedName>
</protein>
<gene>
    <name evidence="2" type="ORF">SD10_19655</name>
</gene>
<keyword evidence="3" id="KW-1185">Reference proteome</keyword>
<dbReference type="EMBL" id="CP010429">
    <property type="protein sequence ID" value="AKD56787.1"/>
    <property type="molecule type" value="Genomic_DNA"/>
</dbReference>
<dbReference type="Pfam" id="PF13568">
    <property type="entry name" value="OMP_b-brl_2"/>
    <property type="match status" value="1"/>
</dbReference>
<organism evidence="2 3">
    <name type="scientific">Spirosoma radiotolerans</name>
    <dbReference type="NCBI Taxonomy" id="1379870"/>
    <lineage>
        <taxon>Bacteria</taxon>
        <taxon>Pseudomonadati</taxon>
        <taxon>Bacteroidota</taxon>
        <taxon>Cytophagia</taxon>
        <taxon>Cytophagales</taxon>
        <taxon>Cytophagaceae</taxon>
        <taxon>Spirosoma</taxon>
    </lineage>
</organism>
<dbReference type="PATRIC" id="fig|1379870.5.peg.4238"/>
<dbReference type="InterPro" id="IPR025665">
    <property type="entry name" value="Beta-barrel_OMP_2"/>
</dbReference>
<evidence type="ECO:0000313" key="3">
    <source>
        <dbReference type="Proteomes" id="UP000033054"/>
    </source>
</evidence>
<dbReference type="Proteomes" id="UP000033054">
    <property type="component" value="Chromosome"/>
</dbReference>
<dbReference type="Gene3D" id="2.40.160.20">
    <property type="match status" value="1"/>
</dbReference>
<dbReference type="KEGG" id="srd:SD10_19655"/>
<dbReference type="OrthoDB" id="961502at2"/>
<feature type="domain" description="Outer membrane protein beta-barrel" evidence="1">
    <location>
        <begin position="21"/>
        <end position="185"/>
    </location>
</feature>
<dbReference type="STRING" id="1379870.SD10_19655"/>
<evidence type="ECO:0000259" key="1">
    <source>
        <dbReference type="Pfam" id="PF13568"/>
    </source>
</evidence>
<sequence length="214" mass="24186">MKAKLIVLLLVLTGLKEPILAQSALRLGLSGGLNGNLIHANYLGPNSESKGLWDYTGGISLEHRLTPSFTVTYNLLYSRQGGIELITSKLGLGSDQMISKLSYLTLPAMLRYQFGVRRVFISGGPQIGYFLKAEWYAARFGEGSAERWNLSSMHRFDAGLTAGIGYRLGRHFVIESRYYYGLNPINKPDNQTHTYYNDYKEFNRTWASNLVYYF</sequence>
<dbReference type="RefSeq" id="WP_046576088.1">
    <property type="nucleotide sequence ID" value="NZ_CP010429.1"/>
</dbReference>